<evidence type="ECO:0000256" key="2">
    <source>
        <dbReference type="ARBA" id="ARBA00022777"/>
    </source>
</evidence>
<evidence type="ECO:0000313" key="7">
    <source>
        <dbReference type="Proteomes" id="UP001595965"/>
    </source>
</evidence>
<evidence type="ECO:0000259" key="5">
    <source>
        <dbReference type="Pfam" id="PF07730"/>
    </source>
</evidence>
<dbReference type="RefSeq" id="WP_344226822.1">
    <property type="nucleotide sequence ID" value="NZ_BAAALH010000001.1"/>
</dbReference>
<sequence>MSQRYGYEIWSGLAMLVVAIAVASPVLLGAAEPSIHRTLWTSLFVVFLINLIVAVSGMGRRVDLIGFVAAIVFSWVLVLTAPGMGLLNILLVLTAAISAYLVPVGGGFVLIGLNTVVLTVDAMQEASTQVDGALTESALMELGLFLGFYLMIQVATLLSTVTLIREQRQRRELARAHVDLRAASAVLAVNARAAERLRISRDLHDTIGHQLTVLALELEAARHRTPEPGREHVERAGTVARELLADLRAAVGQLRTEPTDLADALEGVVAGLPGLHVELEVESGLSLDEARTEALVRTVQEVTTNTLRHADATRLWITVGLDGEEDRLNSEVVLMAEDDGCGPLDVDAIGNGLRGIAERIEMLGGTAEFGLAVDSTGNTERDMPVRTAAGVRGNPGQGFRVIARVPSA</sequence>
<dbReference type="SUPFAM" id="SSF55874">
    <property type="entry name" value="ATPase domain of HSP90 chaperone/DNA topoisomerase II/histidine kinase"/>
    <property type="match status" value="1"/>
</dbReference>
<dbReference type="PANTHER" id="PTHR24421:SF59">
    <property type="entry name" value="OXYGEN SENSOR HISTIDINE KINASE NREB"/>
    <property type="match status" value="1"/>
</dbReference>
<dbReference type="InterPro" id="IPR011712">
    <property type="entry name" value="Sig_transdc_His_kin_sub3_dim/P"/>
</dbReference>
<dbReference type="CDD" id="cd16917">
    <property type="entry name" value="HATPase_UhpB-NarQ-NarX-like"/>
    <property type="match status" value="1"/>
</dbReference>
<keyword evidence="4" id="KW-1133">Transmembrane helix</keyword>
<feature type="transmembrane region" description="Helical" evidence="4">
    <location>
        <begin position="142"/>
        <end position="164"/>
    </location>
</feature>
<proteinExistence type="predicted"/>
<evidence type="ECO:0000256" key="1">
    <source>
        <dbReference type="ARBA" id="ARBA00022679"/>
    </source>
</evidence>
<reference evidence="7" key="1">
    <citation type="journal article" date="2019" name="Int. J. Syst. Evol. Microbiol.">
        <title>The Global Catalogue of Microorganisms (GCM) 10K type strain sequencing project: providing services to taxonomists for standard genome sequencing and annotation.</title>
        <authorList>
            <consortium name="The Broad Institute Genomics Platform"/>
            <consortium name="The Broad Institute Genome Sequencing Center for Infectious Disease"/>
            <person name="Wu L."/>
            <person name="Ma J."/>
        </authorList>
    </citation>
    <scope>NUCLEOTIDE SEQUENCE [LARGE SCALE GENOMIC DNA]</scope>
    <source>
        <strain evidence="7">CGMCC 1.12125</strain>
    </source>
</reference>
<dbReference type="Gene3D" id="3.30.565.10">
    <property type="entry name" value="Histidine kinase-like ATPase, C-terminal domain"/>
    <property type="match status" value="1"/>
</dbReference>
<accession>A0ABV8Y310</accession>
<dbReference type="InterPro" id="IPR036890">
    <property type="entry name" value="HATPase_C_sf"/>
</dbReference>
<dbReference type="InterPro" id="IPR050482">
    <property type="entry name" value="Sensor_HK_TwoCompSys"/>
</dbReference>
<feature type="transmembrane region" description="Helical" evidence="4">
    <location>
        <begin position="89"/>
        <end position="113"/>
    </location>
</feature>
<keyword evidence="2 6" id="KW-0418">Kinase</keyword>
<dbReference type="PANTHER" id="PTHR24421">
    <property type="entry name" value="NITRATE/NITRITE SENSOR PROTEIN NARX-RELATED"/>
    <property type="match status" value="1"/>
</dbReference>
<evidence type="ECO:0000256" key="4">
    <source>
        <dbReference type="SAM" id="Phobius"/>
    </source>
</evidence>
<feature type="transmembrane region" description="Helical" evidence="4">
    <location>
        <begin position="38"/>
        <end position="58"/>
    </location>
</feature>
<dbReference type="Pfam" id="PF07730">
    <property type="entry name" value="HisKA_3"/>
    <property type="match status" value="1"/>
</dbReference>
<feature type="domain" description="Signal transduction histidine kinase subgroup 3 dimerisation and phosphoacceptor" evidence="5">
    <location>
        <begin position="195"/>
        <end position="257"/>
    </location>
</feature>
<evidence type="ECO:0000256" key="3">
    <source>
        <dbReference type="ARBA" id="ARBA00023012"/>
    </source>
</evidence>
<dbReference type="GO" id="GO:0016301">
    <property type="term" value="F:kinase activity"/>
    <property type="evidence" value="ECO:0007669"/>
    <property type="project" value="UniProtKB-KW"/>
</dbReference>
<comment type="caution">
    <text evidence="6">The sequence shown here is derived from an EMBL/GenBank/DDBJ whole genome shotgun (WGS) entry which is preliminary data.</text>
</comment>
<gene>
    <name evidence="6" type="ORF">ACFO0K_11190</name>
</gene>
<keyword evidence="1" id="KW-0808">Transferase</keyword>
<organism evidence="6 7">
    <name type="scientific">Citricoccus alkalitolerans</name>
    <dbReference type="NCBI Taxonomy" id="246603"/>
    <lineage>
        <taxon>Bacteria</taxon>
        <taxon>Bacillati</taxon>
        <taxon>Actinomycetota</taxon>
        <taxon>Actinomycetes</taxon>
        <taxon>Micrococcales</taxon>
        <taxon>Micrococcaceae</taxon>
        <taxon>Citricoccus</taxon>
    </lineage>
</organism>
<feature type="transmembrane region" description="Helical" evidence="4">
    <location>
        <begin position="64"/>
        <end position="82"/>
    </location>
</feature>
<feature type="transmembrane region" description="Helical" evidence="4">
    <location>
        <begin position="12"/>
        <end position="31"/>
    </location>
</feature>
<protein>
    <submittedName>
        <fullName evidence="6">Histidine kinase</fullName>
    </submittedName>
</protein>
<keyword evidence="4" id="KW-0472">Membrane</keyword>
<evidence type="ECO:0000313" key="6">
    <source>
        <dbReference type="EMBL" id="MFC4430243.1"/>
    </source>
</evidence>
<keyword evidence="4" id="KW-0812">Transmembrane</keyword>
<keyword evidence="3" id="KW-0902">Two-component regulatory system</keyword>
<dbReference type="EMBL" id="JBHSEN010000002">
    <property type="protein sequence ID" value="MFC4430243.1"/>
    <property type="molecule type" value="Genomic_DNA"/>
</dbReference>
<name>A0ABV8Y310_9MICC</name>
<keyword evidence="7" id="KW-1185">Reference proteome</keyword>
<dbReference type="Gene3D" id="1.20.5.1930">
    <property type="match status" value="1"/>
</dbReference>
<dbReference type="Proteomes" id="UP001595965">
    <property type="component" value="Unassembled WGS sequence"/>
</dbReference>